<evidence type="ECO:0000313" key="1">
    <source>
        <dbReference type="EMBL" id="RXH92850.1"/>
    </source>
</evidence>
<evidence type="ECO:0000313" key="2">
    <source>
        <dbReference type="Proteomes" id="UP000290289"/>
    </source>
</evidence>
<accession>A0A498JBI8</accession>
<comment type="caution">
    <text evidence="1">The sequence shown here is derived from an EMBL/GenBank/DDBJ whole genome shotgun (WGS) entry which is preliminary data.</text>
</comment>
<dbReference type="Proteomes" id="UP000290289">
    <property type="component" value="Chromosome 7"/>
</dbReference>
<sequence length="67" mass="7373">MIGSKTSIVHELCRDQDAGDEQAMAIKGIDQQQWLHLSEPVEVDVGDDKARWATIGVLEDPLEVAVD</sequence>
<keyword evidence="2" id="KW-1185">Reference proteome</keyword>
<reference evidence="1 2" key="1">
    <citation type="submission" date="2018-10" db="EMBL/GenBank/DDBJ databases">
        <title>A high-quality apple genome assembly.</title>
        <authorList>
            <person name="Hu J."/>
        </authorList>
    </citation>
    <scope>NUCLEOTIDE SEQUENCE [LARGE SCALE GENOMIC DNA]</scope>
    <source>
        <strain evidence="2">cv. HFTH1</strain>
        <tissue evidence="1">Young leaf</tissue>
    </source>
</reference>
<organism evidence="1 2">
    <name type="scientific">Malus domestica</name>
    <name type="common">Apple</name>
    <name type="synonym">Pyrus malus</name>
    <dbReference type="NCBI Taxonomy" id="3750"/>
    <lineage>
        <taxon>Eukaryota</taxon>
        <taxon>Viridiplantae</taxon>
        <taxon>Streptophyta</taxon>
        <taxon>Embryophyta</taxon>
        <taxon>Tracheophyta</taxon>
        <taxon>Spermatophyta</taxon>
        <taxon>Magnoliopsida</taxon>
        <taxon>eudicotyledons</taxon>
        <taxon>Gunneridae</taxon>
        <taxon>Pentapetalae</taxon>
        <taxon>rosids</taxon>
        <taxon>fabids</taxon>
        <taxon>Rosales</taxon>
        <taxon>Rosaceae</taxon>
        <taxon>Amygdaloideae</taxon>
        <taxon>Maleae</taxon>
        <taxon>Malus</taxon>
    </lineage>
</organism>
<dbReference type="AlphaFoldDB" id="A0A498JBI8"/>
<dbReference type="EMBL" id="RDQH01000333">
    <property type="protein sequence ID" value="RXH92850.1"/>
    <property type="molecule type" value="Genomic_DNA"/>
</dbReference>
<gene>
    <name evidence="1" type="ORF">DVH24_011874</name>
</gene>
<protein>
    <submittedName>
        <fullName evidence="1">Uncharacterized protein</fullName>
    </submittedName>
</protein>
<proteinExistence type="predicted"/>
<name>A0A498JBI8_MALDO</name>